<dbReference type="EMBL" id="GBXM01093852">
    <property type="protein sequence ID" value="JAH14725.1"/>
    <property type="molecule type" value="Transcribed_RNA"/>
</dbReference>
<sequence>MCHMAFGSHWETRLWWNMKRVQCNRTGTERVQLILIYDMRRVCTLQTGLD</sequence>
<reference evidence="1" key="1">
    <citation type="submission" date="2014-11" db="EMBL/GenBank/DDBJ databases">
        <authorList>
            <person name="Amaro Gonzalez C."/>
        </authorList>
    </citation>
    <scope>NUCLEOTIDE SEQUENCE</scope>
</reference>
<protein>
    <submittedName>
        <fullName evidence="1">Uncharacterized protein</fullName>
    </submittedName>
</protein>
<organism evidence="1">
    <name type="scientific">Anguilla anguilla</name>
    <name type="common">European freshwater eel</name>
    <name type="synonym">Muraena anguilla</name>
    <dbReference type="NCBI Taxonomy" id="7936"/>
    <lineage>
        <taxon>Eukaryota</taxon>
        <taxon>Metazoa</taxon>
        <taxon>Chordata</taxon>
        <taxon>Craniata</taxon>
        <taxon>Vertebrata</taxon>
        <taxon>Euteleostomi</taxon>
        <taxon>Actinopterygii</taxon>
        <taxon>Neopterygii</taxon>
        <taxon>Teleostei</taxon>
        <taxon>Anguilliformes</taxon>
        <taxon>Anguillidae</taxon>
        <taxon>Anguilla</taxon>
    </lineage>
</organism>
<name>A0A0E9QEI5_ANGAN</name>
<proteinExistence type="predicted"/>
<reference evidence="1" key="2">
    <citation type="journal article" date="2015" name="Fish Shellfish Immunol.">
        <title>Early steps in the European eel (Anguilla anguilla)-Vibrio vulnificus interaction in the gills: Role of the RtxA13 toxin.</title>
        <authorList>
            <person name="Callol A."/>
            <person name="Pajuelo D."/>
            <person name="Ebbesson L."/>
            <person name="Teles M."/>
            <person name="MacKenzie S."/>
            <person name="Amaro C."/>
        </authorList>
    </citation>
    <scope>NUCLEOTIDE SEQUENCE</scope>
</reference>
<dbReference type="AlphaFoldDB" id="A0A0E9QEI5"/>
<evidence type="ECO:0000313" key="1">
    <source>
        <dbReference type="EMBL" id="JAH14725.1"/>
    </source>
</evidence>
<accession>A0A0E9QEI5</accession>